<dbReference type="SUPFAM" id="SSF53448">
    <property type="entry name" value="Nucleotide-diphospho-sugar transferases"/>
    <property type="match status" value="1"/>
</dbReference>
<dbReference type="PANTHER" id="PTHR43179:SF7">
    <property type="entry name" value="RHAMNOSYLTRANSFERASE WBBL"/>
    <property type="match status" value="1"/>
</dbReference>
<dbReference type="RefSeq" id="WP_114928165.1">
    <property type="nucleotide sequence ID" value="NZ_CP031229.1"/>
</dbReference>
<evidence type="ECO:0000313" key="3">
    <source>
        <dbReference type="Proteomes" id="UP000253790"/>
    </source>
</evidence>
<dbReference type="Proteomes" id="UP000253790">
    <property type="component" value="Chromosome"/>
</dbReference>
<feature type="domain" description="Glycosyltransferase 2-like" evidence="1">
    <location>
        <begin position="9"/>
        <end position="144"/>
    </location>
</feature>
<dbReference type="CDD" id="cd04186">
    <property type="entry name" value="GT_2_like_c"/>
    <property type="match status" value="1"/>
</dbReference>
<reference evidence="2 3" key="1">
    <citation type="submission" date="2018-07" db="EMBL/GenBank/DDBJ databases">
        <title>Complete genome sequencing of Ornithinimicrobium sp. AMA3305.</title>
        <authorList>
            <person name="Bae J.-W."/>
        </authorList>
    </citation>
    <scope>NUCLEOTIDE SEQUENCE [LARGE SCALE GENOMIC DNA]</scope>
    <source>
        <strain evidence="2 3">AMA3305</strain>
    </source>
</reference>
<dbReference type="AlphaFoldDB" id="A0A345NMZ2"/>
<dbReference type="Pfam" id="PF00535">
    <property type="entry name" value="Glycos_transf_2"/>
    <property type="match status" value="1"/>
</dbReference>
<dbReference type="GO" id="GO:0016740">
    <property type="term" value="F:transferase activity"/>
    <property type="evidence" value="ECO:0007669"/>
    <property type="project" value="UniProtKB-KW"/>
</dbReference>
<evidence type="ECO:0000259" key="1">
    <source>
        <dbReference type="Pfam" id="PF00535"/>
    </source>
</evidence>
<dbReference type="InterPro" id="IPR029044">
    <property type="entry name" value="Nucleotide-diphossugar_trans"/>
</dbReference>
<name>A0A345NMZ2_9MICO</name>
<protein>
    <submittedName>
        <fullName evidence="2">Glycosyltransferase family 2 protein</fullName>
    </submittedName>
</protein>
<gene>
    <name evidence="2" type="ORF">DV701_09970</name>
</gene>
<dbReference type="EMBL" id="CP031229">
    <property type="protein sequence ID" value="AXH96400.1"/>
    <property type="molecule type" value="Genomic_DNA"/>
</dbReference>
<organism evidence="2 3">
    <name type="scientific">Ornithinimicrobium avium</name>
    <dbReference type="NCBI Taxonomy" id="2283195"/>
    <lineage>
        <taxon>Bacteria</taxon>
        <taxon>Bacillati</taxon>
        <taxon>Actinomycetota</taxon>
        <taxon>Actinomycetes</taxon>
        <taxon>Micrococcales</taxon>
        <taxon>Ornithinimicrobiaceae</taxon>
        <taxon>Ornithinimicrobium</taxon>
    </lineage>
</organism>
<dbReference type="PANTHER" id="PTHR43179">
    <property type="entry name" value="RHAMNOSYLTRANSFERASE WBBL"/>
    <property type="match status" value="1"/>
</dbReference>
<dbReference type="OrthoDB" id="9771846at2"/>
<keyword evidence="3" id="KW-1185">Reference proteome</keyword>
<dbReference type="Gene3D" id="3.90.550.10">
    <property type="entry name" value="Spore Coat Polysaccharide Biosynthesis Protein SpsA, Chain A"/>
    <property type="match status" value="1"/>
</dbReference>
<evidence type="ECO:0000313" key="2">
    <source>
        <dbReference type="EMBL" id="AXH96400.1"/>
    </source>
</evidence>
<dbReference type="InterPro" id="IPR001173">
    <property type="entry name" value="Glyco_trans_2-like"/>
</dbReference>
<accession>A0A345NMZ2</accession>
<keyword evidence="2" id="KW-0808">Transferase</keyword>
<proteinExistence type="predicted"/>
<sequence>MKPLVTVTAVVVTYNSADVVEGLLDSLPAGTPDLGINVVVVDNGSTDDTCAVVSRRPDCRLVRSTNVGYAAGINRGVAAAGAADAVLVLNPDARLAEDAVPQMLEALAEPRVGVVGPHLEEEDGALVLSMRHEPSLARASGLGLNEYVRGPRRYRTRQTVDWVLGAVLLIRSECFAELGGMDESYFLYSEETDFCLRARDRGWATVYEPRARAVHIGGASGRNDWTHTLQVVNRVRLYRRRHGPVRGAVFQVLNILSELTWVARGHRSSRASALALLDPRRRPDVLDAGSSWVPR</sequence>
<dbReference type="KEGG" id="orn:DV701_09970"/>